<evidence type="ECO:0000313" key="2">
    <source>
        <dbReference type="Proteomes" id="UP000199226"/>
    </source>
</evidence>
<dbReference type="AlphaFoldDB" id="A0A1G9LPU3"/>
<reference evidence="2" key="1">
    <citation type="submission" date="2016-10" db="EMBL/GenBank/DDBJ databases">
        <authorList>
            <person name="Varghese N."/>
            <person name="Submissions S."/>
        </authorList>
    </citation>
    <scope>NUCLEOTIDE SEQUENCE [LARGE SCALE GENOMIC DNA]</scope>
    <source>
        <strain evidence="2">DSM 24536</strain>
    </source>
</reference>
<dbReference type="SUPFAM" id="SSF46458">
    <property type="entry name" value="Globin-like"/>
    <property type="match status" value="1"/>
</dbReference>
<dbReference type="GO" id="GO:0019825">
    <property type="term" value="F:oxygen binding"/>
    <property type="evidence" value="ECO:0007669"/>
    <property type="project" value="InterPro"/>
</dbReference>
<dbReference type="OrthoDB" id="25954at2"/>
<dbReference type="RefSeq" id="WP_090697362.1">
    <property type="nucleotide sequence ID" value="NZ_FNHH01000001.1"/>
</dbReference>
<keyword evidence="2" id="KW-1185">Reference proteome</keyword>
<dbReference type="GO" id="GO:0020037">
    <property type="term" value="F:heme binding"/>
    <property type="evidence" value="ECO:0007669"/>
    <property type="project" value="InterPro"/>
</dbReference>
<dbReference type="InterPro" id="IPR009050">
    <property type="entry name" value="Globin-like_sf"/>
</dbReference>
<dbReference type="Proteomes" id="UP000199226">
    <property type="component" value="Unassembled WGS sequence"/>
</dbReference>
<accession>A0A1G9LPU3</accession>
<dbReference type="EMBL" id="FNHH01000001">
    <property type="protein sequence ID" value="SDL64032.1"/>
    <property type="molecule type" value="Genomic_DNA"/>
</dbReference>
<organism evidence="1 2">
    <name type="scientific">Daejeonella rubra</name>
    <dbReference type="NCBI Taxonomy" id="990371"/>
    <lineage>
        <taxon>Bacteria</taxon>
        <taxon>Pseudomonadati</taxon>
        <taxon>Bacteroidota</taxon>
        <taxon>Sphingobacteriia</taxon>
        <taxon>Sphingobacteriales</taxon>
        <taxon>Sphingobacteriaceae</taxon>
        <taxon>Daejeonella</taxon>
    </lineage>
</organism>
<evidence type="ECO:0000313" key="1">
    <source>
        <dbReference type="EMBL" id="SDL64032.1"/>
    </source>
</evidence>
<proteinExistence type="predicted"/>
<dbReference type="CDD" id="cd08916">
    <property type="entry name" value="TrHb3_P"/>
    <property type="match status" value="1"/>
</dbReference>
<dbReference type="STRING" id="990371.SAMN05421813_10143"/>
<sequence>MKKDIENRADIELLVNTFYRKVIADKKLGYIFNDVALVNWSTHFMVMYNFWENVILFTGSYEGNPVNLHKHLHHIQPLDKTHFNRWNKLFVDTVNELFEGAKADLAKERALSISGIIREKVLEYRNGLKNSKK</sequence>
<protein>
    <submittedName>
        <fullName evidence="1">Hemoglobin</fullName>
    </submittedName>
</protein>
<name>A0A1G9LPU3_9SPHI</name>
<gene>
    <name evidence="1" type="ORF">SAMN05421813_10143</name>
</gene>
<dbReference type="InterPro" id="IPR012292">
    <property type="entry name" value="Globin/Proto"/>
</dbReference>
<dbReference type="Gene3D" id="1.10.490.10">
    <property type="entry name" value="Globins"/>
    <property type="match status" value="1"/>
</dbReference>